<accession>A0A4Z2E7U4</accession>
<evidence type="ECO:0000313" key="2">
    <source>
        <dbReference type="EMBL" id="TNN24867.1"/>
    </source>
</evidence>
<feature type="compositionally biased region" description="Basic and acidic residues" evidence="1">
    <location>
        <begin position="217"/>
        <end position="242"/>
    </location>
</feature>
<evidence type="ECO:0000313" key="3">
    <source>
        <dbReference type="Proteomes" id="UP000314294"/>
    </source>
</evidence>
<name>A0A4Z2E7U4_9TELE</name>
<dbReference type="OrthoDB" id="9909645at2759"/>
<dbReference type="Proteomes" id="UP000314294">
    <property type="component" value="Unassembled WGS sequence"/>
</dbReference>
<dbReference type="EMBL" id="SRLO01014088">
    <property type="protein sequence ID" value="TNN24867.1"/>
    <property type="molecule type" value="Genomic_DNA"/>
</dbReference>
<feature type="compositionally biased region" description="Basic and acidic residues" evidence="1">
    <location>
        <begin position="76"/>
        <end position="90"/>
    </location>
</feature>
<keyword evidence="3" id="KW-1185">Reference proteome</keyword>
<comment type="caution">
    <text evidence="2">The sequence shown here is derived from an EMBL/GenBank/DDBJ whole genome shotgun (WGS) entry which is preliminary data.</text>
</comment>
<sequence>MEDLPYLEILCVSDATSGSLEEEGVATESLLRREEQGSLITCAWSKPPMVHTECEGGAAVRETGQSQDEQPGDASRTAEHTPGERDREEGRHTLFHLDFTGHPHAEQQSGAVGQLTLVESTLAAQPKKGESEGDLQSHALAAETLQAARPRLRADTPERRGGDVCPEAMNDAADVDIEVEVEVCPAATGSELWDPRGPEDQTYNTQATFDSSPADGEAMRESTPMEKERAREPVSEMERERTMQSLVDMQRKVERRQQRERERQLLRVRERWRSGGRSTRCSSDHHQSYIWIKTQIITLVALKYLIMVLL</sequence>
<feature type="compositionally biased region" description="Polar residues" evidence="1">
    <location>
        <begin position="201"/>
        <end position="211"/>
    </location>
</feature>
<evidence type="ECO:0000256" key="1">
    <source>
        <dbReference type="SAM" id="MobiDB-lite"/>
    </source>
</evidence>
<proteinExistence type="predicted"/>
<organism evidence="2 3">
    <name type="scientific">Liparis tanakae</name>
    <name type="common">Tanaka's snailfish</name>
    <dbReference type="NCBI Taxonomy" id="230148"/>
    <lineage>
        <taxon>Eukaryota</taxon>
        <taxon>Metazoa</taxon>
        <taxon>Chordata</taxon>
        <taxon>Craniata</taxon>
        <taxon>Vertebrata</taxon>
        <taxon>Euteleostomi</taxon>
        <taxon>Actinopterygii</taxon>
        <taxon>Neopterygii</taxon>
        <taxon>Teleostei</taxon>
        <taxon>Neoteleostei</taxon>
        <taxon>Acanthomorphata</taxon>
        <taxon>Eupercaria</taxon>
        <taxon>Perciformes</taxon>
        <taxon>Cottioidei</taxon>
        <taxon>Cottales</taxon>
        <taxon>Liparidae</taxon>
        <taxon>Liparis</taxon>
    </lineage>
</organism>
<feature type="region of interest" description="Disordered" evidence="1">
    <location>
        <begin position="189"/>
        <end position="260"/>
    </location>
</feature>
<feature type="region of interest" description="Disordered" evidence="1">
    <location>
        <begin position="56"/>
        <end position="90"/>
    </location>
</feature>
<dbReference type="AlphaFoldDB" id="A0A4Z2E7U4"/>
<gene>
    <name evidence="2" type="ORF">EYF80_065007</name>
</gene>
<reference evidence="2 3" key="1">
    <citation type="submission" date="2019-03" db="EMBL/GenBank/DDBJ databases">
        <title>First draft genome of Liparis tanakae, snailfish: a comprehensive survey of snailfish specific genes.</title>
        <authorList>
            <person name="Kim W."/>
            <person name="Song I."/>
            <person name="Jeong J.-H."/>
            <person name="Kim D."/>
            <person name="Kim S."/>
            <person name="Ryu S."/>
            <person name="Song J.Y."/>
            <person name="Lee S.K."/>
        </authorList>
    </citation>
    <scope>NUCLEOTIDE SEQUENCE [LARGE SCALE GENOMIC DNA]</scope>
    <source>
        <tissue evidence="2">Muscle</tissue>
    </source>
</reference>
<protein>
    <submittedName>
        <fullName evidence="2">Uncharacterized protein</fullName>
    </submittedName>
</protein>
<feature type="compositionally biased region" description="Basic and acidic residues" evidence="1">
    <location>
        <begin position="249"/>
        <end position="260"/>
    </location>
</feature>